<dbReference type="Pfam" id="PF07504">
    <property type="entry name" value="FTP"/>
    <property type="match status" value="1"/>
</dbReference>
<keyword evidence="8" id="KW-0865">Zymogen</keyword>
<sequence>MHRNVSALSLAVSFVLAAGAADAAQVVDLHSVDAAKLDQQYRAATAKSGTAAKAGVRHAEVIALDTESNLSELKSSVDADGSRNYRYQQTYQGVPVFGEHVVVREDAQGKVRALFGRSVAGIAADLPKLDAKLSASQALGLAKAAAHGKRAAALQTRNENSRKVVFVDDAGRARLAYAVDFVSDSVKGGEPSRPFAIVDALDGKILKQWDGLNHAQVGTGPGGNQKIGQYEYGSGGRPFLDVTQNGSTYTFNTTNVKTVNLNNGTSGTTAYSYAGPRNTVRTINGAYSPLNDAHYFGKVVFDTYQAYVGLSPLTFQLTLRVHYSRNYENAFWDGRALTFGDGATTFHPLVSLDVVAHEASHGYTEQQSGLIYSGQSGGINESYSDIAGEAAEFYSRGSNDFLVGADIFKAAGRALRYFDDPTRDGRSIGHARDYRNGLDVHYSSGVFNKAFYILARKPNWGTVKAFKAFAKANKDYWTPSTNFNQGGQGVRQAAADLGYSTADVIDAFNQVGVTAQ</sequence>
<evidence type="ECO:0000256" key="6">
    <source>
        <dbReference type="ARBA" id="ARBA00022833"/>
    </source>
</evidence>
<evidence type="ECO:0000256" key="4">
    <source>
        <dbReference type="ARBA" id="ARBA00022729"/>
    </source>
</evidence>
<name>A0A0S2DI04_LYSEN</name>
<organism evidence="13 14">
    <name type="scientific">Lysobacter enzymogenes</name>
    <dbReference type="NCBI Taxonomy" id="69"/>
    <lineage>
        <taxon>Bacteria</taxon>
        <taxon>Pseudomonadati</taxon>
        <taxon>Pseudomonadota</taxon>
        <taxon>Gammaproteobacteria</taxon>
        <taxon>Lysobacterales</taxon>
        <taxon>Lysobacteraceae</taxon>
        <taxon>Lysobacter</taxon>
    </lineage>
</organism>
<evidence type="ECO:0000256" key="1">
    <source>
        <dbReference type="ARBA" id="ARBA00009388"/>
    </source>
</evidence>
<comment type="cofactor">
    <cofactor evidence="9">
        <name>Zn(2+)</name>
        <dbReference type="ChEBI" id="CHEBI:29105"/>
    </cofactor>
</comment>
<dbReference type="Proteomes" id="UP000061569">
    <property type="component" value="Chromosome"/>
</dbReference>
<dbReference type="GO" id="GO:0006508">
    <property type="term" value="P:proteolysis"/>
    <property type="evidence" value="ECO:0007669"/>
    <property type="project" value="UniProtKB-KW"/>
</dbReference>
<evidence type="ECO:0000259" key="12">
    <source>
        <dbReference type="Pfam" id="PF07504"/>
    </source>
</evidence>
<feature type="signal peptide" evidence="9">
    <location>
        <begin position="1"/>
        <end position="23"/>
    </location>
</feature>
<protein>
    <recommendedName>
        <fullName evidence="9">Neutral metalloproteinase</fullName>
        <ecNumber evidence="9">3.4.24.-</ecNumber>
    </recommendedName>
</protein>
<dbReference type="CDD" id="cd09597">
    <property type="entry name" value="M4_TLP"/>
    <property type="match status" value="1"/>
</dbReference>
<proteinExistence type="inferred from homology"/>
<dbReference type="AlphaFoldDB" id="A0A0S2DI04"/>
<evidence type="ECO:0000256" key="2">
    <source>
        <dbReference type="ARBA" id="ARBA00022670"/>
    </source>
</evidence>
<keyword evidence="6 9" id="KW-0862">Zinc</keyword>
<dbReference type="Gene3D" id="1.10.390.10">
    <property type="entry name" value="Neutral Protease Domain 2"/>
    <property type="match status" value="1"/>
</dbReference>
<evidence type="ECO:0000313" key="13">
    <source>
        <dbReference type="EMBL" id="ALN58089.1"/>
    </source>
</evidence>
<dbReference type="PANTHER" id="PTHR33794">
    <property type="entry name" value="BACILLOLYSIN"/>
    <property type="match status" value="1"/>
</dbReference>
<keyword evidence="7 9" id="KW-0482">Metalloprotease</keyword>
<feature type="domain" description="Peptidase M4" evidence="10">
    <location>
        <begin position="226"/>
        <end position="365"/>
    </location>
</feature>
<feature type="domain" description="FTP" evidence="12">
    <location>
        <begin position="71"/>
        <end position="117"/>
    </location>
</feature>
<dbReference type="Gene3D" id="3.10.450.40">
    <property type="match status" value="1"/>
</dbReference>
<dbReference type="InterPro" id="IPR011096">
    <property type="entry name" value="FTP_domain"/>
</dbReference>
<accession>A0A0S2DI04</accession>
<dbReference type="PATRIC" id="fig|69.6.peg.2699"/>
<evidence type="ECO:0000259" key="11">
    <source>
        <dbReference type="Pfam" id="PF02868"/>
    </source>
</evidence>
<evidence type="ECO:0000256" key="3">
    <source>
        <dbReference type="ARBA" id="ARBA00022723"/>
    </source>
</evidence>
<reference evidence="13 14" key="1">
    <citation type="submission" date="2015-11" db="EMBL/GenBank/DDBJ databases">
        <title>Genome sequences of Lysobacter enzymogenes strain C3 and Lysobacter antibioticus ATCC 29479.</title>
        <authorList>
            <person name="Kobayashi D.Y."/>
        </authorList>
    </citation>
    <scope>NUCLEOTIDE SEQUENCE [LARGE SCALE GENOMIC DNA]</scope>
    <source>
        <strain evidence="13 14">C3</strain>
    </source>
</reference>
<keyword evidence="5 9" id="KW-0378">Hydrolase</keyword>
<evidence type="ECO:0000256" key="8">
    <source>
        <dbReference type="ARBA" id="ARBA00023145"/>
    </source>
</evidence>
<dbReference type="Pfam" id="PF02868">
    <property type="entry name" value="Peptidase_M4_C"/>
    <property type="match status" value="1"/>
</dbReference>
<keyword evidence="9" id="KW-0964">Secreted</keyword>
<dbReference type="GO" id="GO:0046872">
    <property type="term" value="F:metal ion binding"/>
    <property type="evidence" value="ECO:0007669"/>
    <property type="project" value="UniProtKB-UniRule"/>
</dbReference>
<evidence type="ECO:0000313" key="14">
    <source>
        <dbReference type="Proteomes" id="UP000061569"/>
    </source>
</evidence>
<dbReference type="InterPro" id="IPR023612">
    <property type="entry name" value="Peptidase_M4"/>
</dbReference>
<dbReference type="InterPro" id="IPR001570">
    <property type="entry name" value="Peptidase_M4_C_domain"/>
</dbReference>
<evidence type="ECO:0000256" key="5">
    <source>
        <dbReference type="ARBA" id="ARBA00022801"/>
    </source>
</evidence>
<dbReference type="GO" id="GO:0005576">
    <property type="term" value="C:extracellular region"/>
    <property type="evidence" value="ECO:0007669"/>
    <property type="project" value="UniProtKB-SubCell"/>
</dbReference>
<comment type="function">
    <text evidence="9">Extracellular zinc metalloprotease.</text>
</comment>
<feature type="domain" description="Peptidase M4 C-terminal" evidence="11">
    <location>
        <begin position="368"/>
        <end position="513"/>
    </location>
</feature>
<keyword evidence="2 9" id="KW-0645">Protease</keyword>
<comment type="subcellular location">
    <subcellularLocation>
        <location evidence="9">Secreted</location>
    </subcellularLocation>
</comment>
<dbReference type="EC" id="3.4.24.-" evidence="9"/>
<dbReference type="Pfam" id="PF01447">
    <property type="entry name" value="Peptidase_M4"/>
    <property type="match status" value="1"/>
</dbReference>
<keyword evidence="3" id="KW-0479">Metal-binding</keyword>
<dbReference type="OrthoDB" id="5378341at2"/>
<dbReference type="Gene3D" id="3.10.450.490">
    <property type="match status" value="1"/>
</dbReference>
<dbReference type="SUPFAM" id="SSF55486">
    <property type="entry name" value="Metalloproteases ('zincins'), catalytic domain"/>
    <property type="match status" value="1"/>
</dbReference>
<evidence type="ECO:0000256" key="7">
    <source>
        <dbReference type="ARBA" id="ARBA00023049"/>
    </source>
</evidence>
<keyword evidence="4 9" id="KW-0732">Signal</keyword>
<dbReference type="GO" id="GO:0004222">
    <property type="term" value="F:metalloendopeptidase activity"/>
    <property type="evidence" value="ECO:0007669"/>
    <property type="project" value="UniProtKB-UniRule"/>
</dbReference>
<dbReference type="InterPro" id="IPR027268">
    <property type="entry name" value="Peptidase_M4/M1_CTD_sf"/>
</dbReference>
<dbReference type="PANTHER" id="PTHR33794:SF1">
    <property type="entry name" value="BACILLOLYSIN"/>
    <property type="match status" value="1"/>
</dbReference>
<dbReference type="EMBL" id="CP013140">
    <property type="protein sequence ID" value="ALN58089.1"/>
    <property type="molecule type" value="Genomic_DNA"/>
</dbReference>
<evidence type="ECO:0000259" key="10">
    <source>
        <dbReference type="Pfam" id="PF01447"/>
    </source>
</evidence>
<dbReference type="Gene3D" id="3.10.170.10">
    <property type="match status" value="1"/>
</dbReference>
<dbReference type="InterPro" id="IPR013856">
    <property type="entry name" value="Peptidase_M4_domain"/>
</dbReference>
<feature type="chain" id="PRO_5041745657" description="Neutral metalloproteinase" evidence="9">
    <location>
        <begin position="24"/>
        <end position="516"/>
    </location>
</feature>
<gene>
    <name evidence="13" type="primary">nprV</name>
    <name evidence="13" type="ORF">GLE_2741</name>
</gene>
<dbReference type="InterPro" id="IPR050728">
    <property type="entry name" value="Zinc_Metalloprotease_M4"/>
</dbReference>
<dbReference type="PRINTS" id="PR00730">
    <property type="entry name" value="THERMOLYSIN"/>
</dbReference>
<dbReference type="KEGG" id="lez:GLE_2741"/>
<dbReference type="STRING" id="69.GLE_2741"/>
<evidence type="ECO:0000256" key="9">
    <source>
        <dbReference type="RuleBase" id="RU366073"/>
    </source>
</evidence>
<comment type="similarity">
    <text evidence="1 9">Belongs to the peptidase M4 family.</text>
</comment>